<dbReference type="Proteomes" id="UP001230268">
    <property type="component" value="Unassembled WGS sequence"/>
</dbReference>
<evidence type="ECO:0000313" key="9">
    <source>
        <dbReference type="EMBL" id="KAK1442171.1"/>
    </source>
</evidence>
<evidence type="ECO:0000256" key="3">
    <source>
        <dbReference type="ARBA" id="ARBA00006218"/>
    </source>
</evidence>
<evidence type="ECO:0000256" key="1">
    <source>
        <dbReference type="ARBA" id="ARBA00004222"/>
    </source>
</evidence>
<dbReference type="GO" id="GO:0030008">
    <property type="term" value="C:TRAPP complex"/>
    <property type="evidence" value="ECO:0007669"/>
    <property type="project" value="InterPro"/>
</dbReference>
<comment type="function">
    <text evidence="8">May play a role in vesicular transport from endoplasmic reticulum to Golgi.</text>
</comment>
<dbReference type="PANTHER" id="PTHR13048">
    <property type="entry name" value="TRAFFICKING PROTEIN PARTICLE COMPLEX SUBUNIT 3"/>
    <property type="match status" value="1"/>
</dbReference>
<dbReference type="PIRSF" id="PIRSF018293">
    <property type="entry name" value="TRAPP_I_complex_Bet3"/>
    <property type="match status" value="1"/>
</dbReference>
<dbReference type="Pfam" id="PF04051">
    <property type="entry name" value="TRAPP"/>
    <property type="match status" value="1"/>
</dbReference>
<organism evidence="9 10">
    <name type="scientific">Babesia gibsoni</name>
    <dbReference type="NCBI Taxonomy" id="33632"/>
    <lineage>
        <taxon>Eukaryota</taxon>
        <taxon>Sar</taxon>
        <taxon>Alveolata</taxon>
        <taxon>Apicomplexa</taxon>
        <taxon>Aconoidasida</taxon>
        <taxon>Piroplasmida</taxon>
        <taxon>Babesiidae</taxon>
        <taxon>Babesia</taxon>
    </lineage>
</organism>
<proteinExistence type="inferred from homology"/>
<dbReference type="SUPFAM" id="SSF111126">
    <property type="entry name" value="Ligand-binding domain in the NO signalling and Golgi transport"/>
    <property type="match status" value="1"/>
</dbReference>
<evidence type="ECO:0000313" key="10">
    <source>
        <dbReference type="Proteomes" id="UP001230268"/>
    </source>
</evidence>
<dbReference type="EMBL" id="JAVEPI010000004">
    <property type="protein sequence ID" value="KAK1442171.1"/>
    <property type="molecule type" value="Genomic_DNA"/>
</dbReference>
<keyword evidence="10" id="KW-1185">Reference proteome</keyword>
<dbReference type="GO" id="GO:0005783">
    <property type="term" value="C:endoplasmic reticulum"/>
    <property type="evidence" value="ECO:0007669"/>
    <property type="project" value="UniProtKB-SubCell"/>
</dbReference>
<reference evidence="9" key="1">
    <citation type="submission" date="2023-08" db="EMBL/GenBank/DDBJ databases">
        <title>Draft sequence of the Babesia gibsoni genome.</title>
        <authorList>
            <person name="Yamagishi J.Y."/>
            <person name="Xuan X.X."/>
        </authorList>
    </citation>
    <scope>NUCLEOTIDE SEQUENCE</scope>
    <source>
        <strain evidence="9">Azabu</strain>
    </source>
</reference>
<evidence type="ECO:0000256" key="8">
    <source>
        <dbReference type="PIRNR" id="PIRNR018293"/>
    </source>
</evidence>
<dbReference type="GO" id="GO:0016236">
    <property type="term" value="P:macroautophagy"/>
    <property type="evidence" value="ECO:0007669"/>
    <property type="project" value="UniProtKB-ARBA"/>
</dbReference>
<comment type="subcellular location">
    <subcellularLocation>
        <location evidence="2">Endoplasmic reticulum</location>
    </subcellularLocation>
    <subcellularLocation>
        <location evidence="1 8">Golgi apparatus</location>
        <location evidence="1 8">cis-Golgi network</location>
    </subcellularLocation>
</comment>
<name>A0AAD8PDI0_BABGI</name>
<keyword evidence="4 8" id="KW-0813">Transport</keyword>
<sequence>MENFTKLGNSTFAKMEKINSELLALTYGSIVCQLVKDVEFTEGVNAQLVSMGRNIGLRLVDEVLANMGSISCNDFRATVEAVAKIGLKMFLGINADVVAVPEEKDHYHILFKDNPLDQFVELPDNLSGLNYSNIICGVIQGALEQLQIKVKCEFIKDVLKGHDSYVLSIKLMQAGNADDD</sequence>
<keyword evidence="7 8" id="KW-0333">Golgi apparatus</keyword>
<evidence type="ECO:0000256" key="5">
    <source>
        <dbReference type="ARBA" id="ARBA00022824"/>
    </source>
</evidence>
<gene>
    <name evidence="9" type="ORF">BgAZ_402010</name>
</gene>
<dbReference type="InterPro" id="IPR024096">
    <property type="entry name" value="NO_sig/Golgi_transp_ligand-bd"/>
</dbReference>
<evidence type="ECO:0000256" key="2">
    <source>
        <dbReference type="ARBA" id="ARBA00004240"/>
    </source>
</evidence>
<comment type="similarity">
    <text evidence="3 8">Belongs to the TRAPP small subunits family. BET3 subfamily.</text>
</comment>
<dbReference type="AlphaFoldDB" id="A0AAD8PDI0"/>
<dbReference type="CDD" id="cd14942">
    <property type="entry name" value="TRAPPC3_bet3"/>
    <property type="match status" value="1"/>
</dbReference>
<evidence type="ECO:0000256" key="4">
    <source>
        <dbReference type="ARBA" id="ARBA00022448"/>
    </source>
</evidence>
<evidence type="ECO:0000256" key="7">
    <source>
        <dbReference type="ARBA" id="ARBA00023034"/>
    </source>
</evidence>
<comment type="subunit">
    <text evidence="8">Homodimer.</text>
</comment>
<keyword evidence="5" id="KW-0256">Endoplasmic reticulum</keyword>
<dbReference type="GO" id="GO:0005794">
    <property type="term" value="C:Golgi apparatus"/>
    <property type="evidence" value="ECO:0007669"/>
    <property type="project" value="UniProtKB-SubCell"/>
</dbReference>
<dbReference type="FunFam" id="3.30.1380.20:FF:000001">
    <property type="entry name" value="Trafficking protein particle complex subunit BET3"/>
    <property type="match status" value="1"/>
</dbReference>
<dbReference type="InterPro" id="IPR016721">
    <property type="entry name" value="Bet3"/>
</dbReference>
<keyword evidence="6 8" id="KW-0931">ER-Golgi transport</keyword>
<dbReference type="Gene3D" id="3.30.1380.20">
    <property type="entry name" value="Trafficking protein particle complex subunit 3"/>
    <property type="match status" value="1"/>
</dbReference>
<protein>
    <recommendedName>
        <fullName evidence="8">Trafficking protein particle complex subunit</fullName>
    </recommendedName>
</protein>
<dbReference type="GO" id="GO:0048193">
    <property type="term" value="P:Golgi vesicle transport"/>
    <property type="evidence" value="ECO:0007669"/>
    <property type="project" value="InterPro"/>
</dbReference>
<accession>A0AAD8PDI0</accession>
<comment type="caution">
    <text evidence="9">The sequence shown here is derived from an EMBL/GenBank/DDBJ whole genome shotgun (WGS) entry which is preliminary data.</text>
</comment>
<dbReference type="InterPro" id="IPR007194">
    <property type="entry name" value="TRAPP_component"/>
</dbReference>
<evidence type="ECO:0000256" key="6">
    <source>
        <dbReference type="ARBA" id="ARBA00022892"/>
    </source>
</evidence>